<dbReference type="Proteomes" id="UP000609651">
    <property type="component" value="Unassembled WGS sequence"/>
</dbReference>
<keyword evidence="3" id="KW-1185">Reference proteome</keyword>
<feature type="compositionally biased region" description="Low complexity" evidence="1">
    <location>
        <begin position="167"/>
        <end position="178"/>
    </location>
</feature>
<organism evidence="2 3">
    <name type="scientific">Alienimonas chondri</name>
    <dbReference type="NCBI Taxonomy" id="2681879"/>
    <lineage>
        <taxon>Bacteria</taxon>
        <taxon>Pseudomonadati</taxon>
        <taxon>Planctomycetota</taxon>
        <taxon>Planctomycetia</taxon>
        <taxon>Planctomycetales</taxon>
        <taxon>Planctomycetaceae</taxon>
        <taxon>Alienimonas</taxon>
    </lineage>
</organism>
<dbReference type="RefSeq" id="WP_171183825.1">
    <property type="nucleotide sequence ID" value="NZ_WTPX01000013.1"/>
</dbReference>
<feature type="region of interest" description="Disordered" evidence="1">
    <location>
        <begin position="246"/>
        <end position="299"/>
    </location>
</feature>
<accession>A0ABX1VBB2</accession>
<feature type="compositionally biased region" description="Basic and acidic residues" evidence="1">
    <location>
        <begin position="139"/>
        <end position="150"/>
    </location>
</feature>
<evidence type="ECO:0000313" key="2">
    <source>
        <dbReference type="EMBL" id="NNJ24638.1"/>
    </source>
</evidence>
<gene>
    <name evidence="2" type="ORF">LzC2_06970</name>
</gene>
<comment type="caution">
    <text evidence="2">The sequence shown here is derived from an EMBL/GenBank/DDBJ whole genome shotgun (WGS) entry which is preliminary data.</text>
</comment>
<reference evidence="2 3" key="1">
    <citation type="journal article" date="2020" name="Syst. Appl. Microbiol.">
        <title>Alienimonas chondri sp. nov., a novel planctomycete isolated from the biofilm of the red alga Chondrus crispus.</title>
        <authorList>
            <person name="Vitorino I."/>
            <person name="Albuquerque L."/>
            <person name="Wiegand S."/>
            <person name="Kallscheuer N."/>
            <person name="da Costa M.S."/>
            <person name="Lobo-da-Cunha A."/>
            <person name="Jogler C."/>
            <person name="Lage O.M."/>
        </authorList>
    </citation>
    <scope>NUCLEOTIDE SEQUENCE [LARGE SCALE GENOMIC DNA]</scope>
    <source>
        <strain evidence="2 3">LzC2</strain>
    </source>
</reference>
<sequence>MAGEWIKMRTDLWDDPRVGDLCVELDVSEALVCGGLFRLWALADSHTQDGVLPFRSAAALDRKIGIDGFAAAVQSVGWLEIGESDIRIVRFDEHNGASAKKRAADAKRASKKRGKVAQKANDPASDRGNVPKTSQATRRNTDGDATKSEPELEPDTGEESPVAPSCPTTALAAAEPPTEMVFPTTGKGAKEWALTEAKLAEYVEAYPALDVPAEMRKARQWCRDNAPKRKTAKGMPAFLTRWLNHAQNSGQGRANDAPAVPRIQQGKTPGDFAAWASRDGPLSLPPNLDPPRLISSSDP</sequence>
<name>A0ABX1VBB2_9PLAN</name>
<evidence type="ECO:0000313" key="3">
    <source>
        <dbReference type="Proteomes" id="UP000609651"/>
    </source>
</evidence>
<dbReference type="EMBL" id="WTPX01000013">
    <property type="protein sequence ID" value="NNJ24638.1"/>
    <property type="molecule type" value="Genomic_DNA"/>
</dbReference>
<proteinExistence type="predicted"/>
<evidence type="ECO:0000256" key="1">
    <source>
        <dbReference type="SAM" id="MobiDB-lite"/>
    </source>
</evidence>
<feature type="region of interest" description="Disordered" evidence="1">
    <location>
        <begin position="97"/>
        <end position="178"/>
    </location>
</feature>
<protein>
    <submittedName>
        <fullName evidence="2">Uncharacterized protein</fullName>
    </submittedName>
</protein>